<accession>A0ABS6K4H3</accession>
<evidence type="ECO:0000313" key="3">
    <source>
        <dbReference type="EMBL" id="MBU9725402.1"/>
    </source>
</evidence>
<dbReference type="Pfam" id="PF01547">
    <property type="entry name" value="SBP_bac_1"/>
    <property type="match status" value="1"/>
</dbReference>
<comment type="caution">
    <text evidence="3">The sequence shown here is derived from an EMBL/GenBank/DDBJ whole genome shotgun (WGS) entry which is preliminary data.</text>
</comment>
<evidence type="ECO:0000313" key="4">
    <source>
        <dbReference type="Proteomes" id="UP001314681"/>
    </source>
</evidence>
<protein>
    <submittedName>
        <fullName evidence="3">Extracellular solute-binding protein</fullName>
    </submittedName>
</protein>
<organism evidence="3 4">
    <name type="scientific">Diplocloster modestus</name>
    <dbReference type="NCBI Taxonomy" id="2850322"/>
    <lineage>
        <taxon>Bacteria</taxon>
        <taxon>Bacillati</taxon>
        <taxon>Bacillota</taxon>
        <taxon>Clostridia</taxon>
        <taxon>Lachnospirales</taxon>
        <taxon>Lachnospiraceae</taxon>
        <taxon>Diplocloster</taxon>
    </lineage>
</organism>
<feature type="chain" id="PRO_5047291301" evidence="2">
    <location>
        <begin position="22"/>
        <end position="464"/>
    </location>
</feature>
<dbReference type="PANTHER" id="PTHR43649">
    <property type="entry name" value="ARABINOSE-BINDING PROTEIN-RELATED"/>
    <property type="match status" value="1"/>
</dbReference>
<feature type="signal peptide" evidence="2">
    <location>
        <begin position="1"/>
        <end position="21"/>
    </location>
</feature>
<keyword evidence="2" id="KW-0732">Signal</keyword>
<dbReference type="RefSeq" id="WP_158350859.1">
    <property type="nucleotide sequence ID" value="NZ_JAHQCX010000003.1"/>
</dbReference>
<gene>
    <name evidence="3" type="ORF">KTH90_05170</name>
</gene>
<dbReference type="EMBL" id="JAHQCX010000003">
    <property type="protein sequence ID" value="MBU9725402.1"/>
    <property type="molecule type" value="Genomic_DNA"/>
</dbReference>
<evidence type="ECO:0000256" key="1">
    <source>
        <dbReference type="SAM" id="MobiDB-lite"/>
    </source>
</evidence>
<reference evidence="3 4" key="1">
    <citation type="submission" date="2021-06" db="EMBL/GenBank/DDBJ databases">
        <title>Description of novel taxa of the family Lachnospiraceae.</title>
        <authorList>
            <person name="Chaplin A.V."/>
            <person name="Sokolova S.R."/>
            <person name="Pikina A.P."/>
            <person name="Korzhanova M."/>
            <person name="Belova V."/>
            <person name="Korostin D."/>
            <person name="Efimov B.A."/>
        </authorList>
    </citation>
    <scope>NUCLEOTIDE SEQUENCE [LARGE SCALE GENOMIC DNA]</scope>
    <source>
        <strain evidence="3 4">ASD4241</strain>
    </source>
</reference>
<evidence type="ECO:0000256" key="2">
    <source>
        <dbReference type="SAM" id="SignalP"/>
    </source>
</evidence>
<sequence length="464" mass="50994">MIKFKKLLAIGLSVAMLAGMAGCGKSAAESENTSGDAAGDNTAAETKAPDADKTESGSTGKVETLTVLMYTDWYKSGWEALEKYINDNSQELGFKLEISKIQGGAQGDQVLQTKFATDDLPDIIQVYKPQWVEAYVKGLDKLVDLTGLECTSEYDQKVLDGTFIYNDKLYAVPVDSVVLSGIFYNKKVFEQAGVEIPKTWDEFLNVCKTLKDQGITPVYYSGKDAWSVQPPTISGLLLDAEERGLDSFGLMDQINEHKLTYSECTNFVDMIRKTKDLIDLGYVNETYLSDTVDSAHQALADGTCAMYINGTWCADNIQQKFPDKIDDIGAFAMPADDGKNYINMFTPYSLALTTQCENVELGKKALNFIASAEAQQVYADAQPGVYLNQKITSDIPSATADLKAIMDSGMSMTDWEEINKYSYGNLSEPLLNYYTGTLKDAADVAKALDDETERNAKAQGDPNW</sequence>
<feature type="region of interest" description="Disordered" evidence="1">
    <location>
        <begin position="28"/>
        <end position="58"/>
    </location>
</feature>
<dbReference type="Gene3D" id="3.40.190.10">
    <property type="entry name" value="Periplasmic binding protein-like II"/>
    <property type="match status" value="2"/>
</dbReference>
<dbReference type="InterPro" id="IPR006059">
    <property type="entry name" value="SBP"/>
</dbReference>
<dbReference type="InterPro" id="IPR050490">
    <property type="entry name" value="Bact_solute-bd_prot1"/>
</dbReference>
<dbReference type="PROSITE" id="PS51257">
    <property type="entry name" value="PROKAR_LIPOPROTEIN"/>
    <property type="match status" value="1"/>
</dbReference>
<name>A0ABS6K4H3_9FIRM</name>
<dbReference type="SUPFAM" id="SSF53850">
    <property type="entry name" value="Periplasmic binding protein-like II"/>
    <property type="match status" value="1"/>
</dbReference>
<dbReference type="Proteomes" id="UP001314681">
    <property type="component" value="Unassembled WGS sequence"/>
</dbReference>
<proteinExistence type="predicted"/>
<keyword evidence="4" id="KW-1185">Reference proteome</keyword>